<dbReference type="Proteomes" id="UP000022835">
    <property type="component" value="Unassembled WGS sequence"/>
</dbReference>
<dbReference type="STRING" id="1440774.Y900_025755"/>
<evidence type="ECO:0000313" key="2">
    <source>
        <dbReference type="EMBL" id="KDF02246.1"/>
    </source>
</evidence>
<keyword evidence="3" id="KW-1185">Reference proteome</keyword>
<sequence>MAEAQFRVAVGSDLESPQVVAAGEIDLANVGQFQDVVAKAATGSAALTVDLSDVTYCDSAAVRALFAVAATAELTMIIAAEGPIKTLLGISGLDRVATVITKE</sequence>
<dbReference type="OrthoDB" id="4628340at2"/>
<dbReference type="InterPro" id="IPR058548">
    <property type="entry name" value="MlaB-like_STAS"/>
</dbReference>
<gene>
    <name evidence="2" type="ORF">Y900_025755</name>
</gene>
<feature type="domain" description="STAS" evidence="1">
    <location>
        <begin position="23"/>
        <end position="103"/>
    </location>
</feature>
<dbReference type="InterPro" id="IPR036513">
    <property type="entry name" value="STAS_dom_sf"/>
</dbReference>
<dbReference type="EMBL" id="JALN02000001">
    <property type="protein sequence ID" value="KDF02246.1"/>
    <property type="molecule type" value="Genomic_DNA"/>
</dbReference>
<comment type="caution">
    <text evidence="2">The sequence shown here is derived from an EMBL/GenBank/DDBJ whole genome shotgun (WGS) entry which is preliminary data.</text>
</comment>
<organism evidence="2 3">
    <name type="scientific">Mycolicibacterium aromaticivorans JS19b1 = JCM 16368</name>
    <dbReference type="NCBI Taxonomy" id="1440774"/>
    <lineage>
        <taxon>Bacteria</taxon>
        <taxon>Bacillati</taxon>
        <taxon>Actinomycetota</taxon>
        <taxon>Actinomycetes</taxon>
        <taxon>Mycobacteriales</taxon>
        <taxon>Mycobacteriaceae</taxon>
        <taxon>Mycolicibacterium</taxon>
    </lineage>
</organism>
<dbReference type="PROSITE" id="PS50801">
    <property type="entry name" value="STAS"/>
    <property type="match status" value="1"/>
</dbReference>
<dbReference type="eggNOG" id="COG1366">
    <property type="taxonomic scope" value="Bacteria"/>
</dbReference>
<protein>
    <submittedName>
        <fullName evidence="2">Anti-sigma-factor antagonist</fullName>
    </submittedName>
</protein>
<reference evidence="2" key="1">
    <citation type="submission" date="2014-05" db="EMBL/GenBank/DDBJ databases">
        <title>Genome sequence of Mycobacterium aromaticivorans strain JS19b1T (= DSM 45407T).</title>
        <authorList>
            <person name="Kwak Y."/>
            <person name="Park G.-S."/>
            <person name="Li Q.X."/>
            <person name="Lee S.-E."/>
            <person name="Shin J.-H."/>
        </authorList>
    </citation>
    <scope>NUCLEOTIDE SEQUENCE [LARGE SCALE GENOMIC DNA]</scope>
    <source>
        <strain evidence="2">JS19b1</strain>
    </source>
</reference>
<dbReference type="Pfam" id="PF13466">
    <property type="entry name" value="STAS_2"/>
    <property type="match status" value="1"/>
</dbReference>
<name>A0A064CPI0_9MYCO</name>
<accession>A0A064CPI0</accession>
<evidence type="ECO:0000313" key="3">
    <source>
        <dbReference type="Proteomes" id="UP000022835"/>
    </source>
</evidence>
<dbReference type="InterPro" id="IPR002645">
    <property type="entry name" value="STAS_dom"/>
</dbReference>
<dbReference type="AlphaFoldDB" id="A0A064CPI0"/>
<dbReference type="RefSeq" id="WP_051660254.1">
    <property type="nucleotide sequence ID" value="NZ_JALN02000001.1"/>
</dbReference>
<dbReference type="SUPFAM" id="SSF52091">
    <property type="entry name" value="SpoIIaa-like"/>
    <property type="match status" value="1"/>
</dbReference>
<proteinExistence type="predicted"/>
<dbReference type="Gene3D" id="3.30.750.24">
    <property type="entry name" value="STAS domain"/>
    <property type="match status" value="1"/>
</dbReference>
<dbReference type="CDD" id="cd07043">
    <property type="entry name" value="STAS_anti-anti-sigma_factors"/>
    <property type="match status" value="1"/>
</dbReference>
<evidence type="ECO:0000259" key="1">
    <source>
        <dbReference type="PROSITE" id="PS50801"/>
    </source>
</evidence>